<proteinExistence type="predicted"/>
<dbReference type="Pfam" id="PF13401">
    <property type="entry name" value="AAA_22"/>
    <property type="match status" value="1"/>
</dbReference>
<evidence type="ECO:0000259" key="2">
    <source>
        <dbReference type="SMART" id="SM00382"/>
    </source>
</evidence>
<dbReference type="Proteomes" id="UP000015380">
    <property type="component" value="Chromosome"/>
</dbReference>
<dbReference type="SUPFAM" id="SSF52540">
    <property type="entry name" value="P-loop containing nucleoside triphosphate hydrolases"/>
    <property type="match status" value="1"/>
</dbReference>
<dbReference type="InterPro" id="IPR052026">
    <property type="entry name" value="ExeA_AAA_ATPase_DNA-bind"/>
</dbReference>
<dbReference type="eggNOG" id="COG3267">
    <property type="taxonomic scope" value="Bacteria"/>
</dbReference>
<protein>
    <submittedName>
        <fullName evidence="3">Type II secretory pathway, component ExeA</fullName>
    </submittedName>
</protein>
<sequence>MYLDYFGLKKQPFGITPDTSLFFKGAERGDVLDAVLYALNSGQGIIKVVGEVGSGKTMLSRMLVNKVPDNTVFVYLLNPSIEAEQVLYAISYDLGLQVDLNDKSIQILHVLQQKLLDFYQEGKKVVLVVDEAQQMPLKTLEEIRLLSNLETETEKLLQIILFGQPELDEHIDTPSVRQLRERIIYSFYLSPLDWKMTDKYLHFRLEKAGHQGRGIFDKNAIKLLTKYADGTLRRLNVLADKSLLAAFLQKSPVVKVKHVKLALKDNIKGHKKSEALKYVALTCLVTVGILAMAYFFILVKSQGFAVETVTRIEEVPKKRSIITHQSNADEKKQMGIQASLSDNLLQSRLSAFNLWRQTTKNVYTIRLMTEPTGSAKRVESFMRSVSSPRIEDKIFVNKADDNIYIVYYDGFETYSEANLALKKLSPAMRKYKPYIVNIKK</sequence>
<dbReference type="GO" id="GO:0016887">
    <property type="term" value="F:ATP hydrolysis activity"/>
    <property type="evidence" value="ECO:0007669"/>
    <property type="project" value="InterPro"/>
</dbReference>
<dbReference type="SMART" id="SM00382">
    <property type="entry name" value="AAA"/>
    <property type="match status" value="1"/>
</dbReference>
<dbReference type="PANTHER" id="PTHR35894:SF1">
    <property type="entry name" value="PHOSPHORIBULOKINASE _ URIDINE KINASE FAMILY"/>
    <property type="match status" value="1"/>
</dbReference>
<dbReference type="HOGENOM" id="CLU_024125_2_2_6"/>
<dbReference type="InterPro" id="IPR027417">
    <property type="entry name" value="P-loop_NTPase"/>
</dbReference>
<evidence type="ECO:0000313" key="3">
    <source>
        <dbReference type="EMBL" id="AGS38889.1"/>
    </source>
</evidence>
<reference evidence="4" key="2">
    <citation type="journal article" date="2016" name="Environ. Microbiol. Rep.">
        <title>Analysis of defence systems and a conjugative IncP-1 plasmid in the marine polyaromatic hydrocarbons-degrading bacterium Cycloclasticus sp. 78-ME.</title>
        <authorList>
            <person name="Yakimov M.M."/>
            <person name="Crisafi F."/>
            <person name="Messina E."/>
            <person name="Smedile F."/>
            <person name="Lopatina A."/>
            <person name="Denaro R."/>
            <person name="Pieper D.H."/>
            <person name="Golyshin P.N."/>
            <person name="Giuliano L."/>
        </authorList>
    </citation>
    <scope>NUCLEOTIDE SEQUENCE [LARGE SCALE GENOMIC DNA]</scope>
    <source>
        <strain evidence="4">78-ME</strain>
    </source>
</reference>
<keyword evidence="4" id="KW-1185">Reference proteome</keyword>
<name>S5T5R1_9GAMM</name>
<dbReference type="PANTHER" id="PTHR35894">
    <property type="entry name" value="GENERAL SECRETION PATHWAY PROTEIN A-RELATED"/>
    <property type="match status" value="1"/>
</dbReference>
<feature type="domain" description="AAA+ ATPase" evidence="2">
    <location>
        <begin position="42"/>
        <end position="177"/>
    </location>
</feature>
<dbReference type="InterPro" id="IPR036680">
    <property type="entry name" value="SPOR-like_sf"/>
</dbReference>
<accession>S5T5R1</accession>
<evidence type="ECO:0000256" key="1">
    <source>
        <dbReference type="SAM" id="Phobius"/>
    </source>
</evidence>
<keyword evidence="1" id="KW-1133">Transmembrane helix</keyword>
<dbReference type="PATRIC" id="fig|1198232.3.peg.556"/>
<dbReference type="EMBL" id="CP005996">
    <property type="protein sequence ID" value="AGS38889.1"/>
    <property type="molecule type" value="Genomic_DNA"/>
</dbReference>
<organism evidence="3 4">
    <name type="scientific">Cycloclasticus zancles 78-ME</name>
    <dbReference type="NCBI Taxonomy" id="1198232"/>
    <lineage>
        <taxon>Bacteria</taxon>
        <taxon>Pseudomonadati</taxon>
        <taxon>Pseudomonadota</taxon>
        <taxon>Gammaproteobacteria</taxon>
        <taxon>Thiotrichales</taxon>
        <taxon>Piscirickettsiaceae</taxon>
        <taxon>Cycloclasticus</taxon>
    </lineage>
</organism>
<feature type="transmembrane region" description="Helical" evidence="1">
    <location>
        <begin position="278"/>
        <end position="299"/>
    </location>
</feature>
<reference evidence="3 4" key="1">
    <citation type="submission" date="2013-05" db="EMBL/GenBank/DDBJ databases">
        <title>Between feast and famine: a lifestyle of most important marine PAH-degrading bacterium Cycloclasticus sp. 7ME.</title>
        <authorList>
            <person name="Yakimov M.M."/>
            <person name="Messina E."/>
            <person name="Genovese M."/>
            <person name="Denaro R."/>
            <person name="Crisafi F."/>
            <person name="Russo D."/>
            <person name="Cappello S."/>
            <person name="Santisi S."/>
            <person name="Smedile F."/>
            <person name="Golyshina O.V."/>
            <person name="Tran H."/>
            <person name="Pieper D.H."/>
            <person name="Golyshin P.N."/>
            <person name="Giuliano L."/>
        </authorList>
    </citation>
    <scope>NUCLEOTIDE SEQUENCE [LARGE SCALE GENOMIC DNA]</scope>
    <source>
        <strain evidence="3 4">78-ME</strain>
    </source>
</reference>
<dbReference type="KEGG" id="cza:CYCME_0548"/>
<keyword evidence="1" id="KW-0812">Transmembrane</keyword>
<dbReference type="GO" id="GO:0042834">
    <property type="term" value="F:peptidoglycan binding"/>
    <property type="evidence" value="ECO:0007669"/>
    <property type="project" value="InterPro"/>
</dbReference>
<gene>
    <name evidence="3" type="ORF">CYCME_0548</name>
</gene>
<keyword evidence="1" id="KW-0472">Membrane</keyword>
<dbReference type="Gene3D" id="3.40.50.300">
    <property type="entry name" value="P-loop containing nucleotide triphosphate hydrolases"/>
    <property type="match status" value="1"/>
</dbReference>
<dbReference type="CDD" id="cd00009">
    <property type="entry name" value="AAA"/>
    <property type="match status" value="1"/>
</dbReference>
<dbReference type="AlphaFoldDB" id="S5T5R1"/>
<dbReference type="RefSeq" id="WP_020932079.1">
    <property type="nucleotide sequence ID" value="NC_021917.1"/>
</dbReference>
<evidence type="ECO:0000313" key="4">
    <source>
        <dbReference type="Proteomes" id="UP000015380"/>
    </source>
</evidence>
<dbReference type="InterPro" id="IPR003593">
    <property type="entry name" value="AAA+_ATPase"/>
</dbReference>
<dbReference type="InterPro" id="IPR049945">
    <property type="entry name" value="AAA_22"/>
</dbReference>
<dbReference type="Gene3D" id="3.30.70.1070">
    <property type="entry name" value="Sporulation related repeat"/>
    <property type="match status" value="1"/>
</dbReference>